<feature type="signal peptide" evidence="4">
    <location>
        <begin position="1"/>
        <end position="16"/>
    </location>
</feature>
<dbReference type="AlphaFoldDB" id="A0AB34JCM0"/>
<sequence length="421" mass="46244">MLRLFLISFTPRVAFSCKLHCASAALPPSLCRYLRHRLESDLACSEARASMLVAELSDLAPDAGTRNAFCRVQGERVARGLQRDAPLRQALLCGAVDLREVLSNLDQHAIDAKAMFHTIQGHHARLRSSPPDPARVSSGWADLNGDEEGLKRYAEAASEISKRQWTQMGIDWCAAQAIDFFHNDGFGRHLRKLALKKLKKGPVPQAERDAILAASLREQSSTIQLLDVGSCGSLFSGLEGVEVTALDLCPLEGHSGVYHSDFLALEVGPPGSPPLVSPHPKFNAGSLRRLPANQWDVVVLSLVLSYLPRPLLRASMVAKARRLLRSPPPTNAFGRRGLLLIHETMALDTRVLSPKHPSNLRTWVEAIESLGFVLVRHTTLKRSHALAFAVRPLDAAQLDQLLDEESLPALMLRREMGCCSD</sequence>
<dbReference type="GO" id="GO:0008168">
    <property type="term" value="F:methyltransferase activity"/>
    <property type="evidence" value="ECO:0007669"/>
    <property type="project" value="UniProtKB-KW"/>
</dbReference>
<feature type="chain" id="PRO_5044344112" description="Methyltransferase BMT2 homolog" evidence="4">
    <location>
        <begin position="17"/>
        <end position="421"/>
    </location>
</feature>
<organism evidence="5 6">
    <name type="scientific">Prymnesium parvum</name>
    <name type="common">Toxic golden alga</name>
    <dbReference type="NCBI Taxonomy" id="97485"/>
    <lineage>
        <taxon>Eukaryota</taxon>
        <taxon>Haptista</taxon>
        <taxon>Haptophyta</taxon>
        <taxon>Prymnesiophyceae</taxon>
        <taxon>Prymnesiales</taxon>
        <taxon>Prymnesiaceae</taxon>
        <taxon>Prymnesium</taxon>
    </lineage>
</organism>
<dbReference type="InterPro" id="IPR029063">
    <property type="entry name" value="SAM-dependent_MTases_sf"/>
</dbReference>
<evidence type="ECO:0000256" key="3">
    <source>
        <dbReference type="ARBA" id="ARBA00022691"/>
    </source>
</evidence>
<evidence type="ECO:0000256" key="2">
    <source>
        <dbReference type="ARBA" id="ARBA00022679"/>
    </source>
</evidence>
<keyword evidence="3" id="KW-0949">S-adenosyl-L-methionine</keyword>
<gene>
    <name evidence="5" type="ORF">AB1Y20_023002</name>
</gene>
<keyword evidence="2" id="KW-0808">Transferase</keyword>
<comment type="caution">
    <text evidence="5">The sequence shown here is derived from an EMBL/GenBank/DDBJ whole genome shotgun (WGS) entry which is preliminary data.</text>
</comment>
<dbReference type="Pfam" id="PF11968">
    <property type="entry name" value="Bmt2"/>
    <property type="match status" value="1"/>
</dbReference>
<dbReference type="Proteomes" id="UP001515480">
    <property type="component" value="Unassembled WGS sequence"/>
</dbReference>
<accession>A0AB34JCM0</accession>
<dbReference type="EMBL" id="JBGBPQ010000009">
    <property type="protein sequence ID" value="KAL1519484.1"/>
    <property type="molecule type" value="Genomic_DNA"/>
</dbReference>
<dbReference type="PANTHER" id="PTHR21008:SF0">
    <property type="entry name" value="S-ADENOSYLMETHIONINE SENSOR UPSTREAM OF MTORC1"/>
    <property type="match status" value="1"/>
</dbReference>
<dbReference type="InterPro" id="IPR021867">
    <property type="entry name" value="Bmt2/SAMTOR"/>
</dbReference>
<evidence type="ECO:0000256" key="4">
    <source>
        <dbReference type="SAM" id="SignalP"/>
    </source>
</evidence>
<dbReference type="PANTHER" id="PTHR21008">
    <property type="entry name" value="S-ADENOSYLMETHIONINE SENSOR UPSTREAM OF MTORC1-RELATED"/>
    <property type="match status" value="1"/>
</dbReference>
<evidence type="ECO:0000256" key="1">
    <source>
        <dbReference type="ARBA" id="ARBA00022603"/>
    </source>
</evidence>
<keyword evidence="6" id="KW-1185">Reference proteome</keyword>
<keyword evidence="1" id="KW-0489">Methyltransferase</keyword>
<name>A0AB34JCM0_PRYPA</name>
<proteinExistence type="predicted"/>
<evidence type="ECO:0008006" key="7">
    <source>
        <dbReference type="Google" id="ProtNLM"/>
    </source>
</evidence>
<dbReference type="GO" id="GO:0032259">
    <property type="term" value="P:methylation"/>
    <property type="evidence" value="ECO:0007669"/>
    <property type="project" value="UniProtKB-KW"/>
</dbReference>
<keyword evidence="4" id="KW-0732">Signal</keyword>
<dbReference type="Gene3D" id="3.40.50.150">
    <property type="entry name" value="Vaccinia Virus protein VP39"/>
    <property type="match status" value="1"/>
</dbReference>
<reference evidence="5 6" key="1">
    <citation type="journal article" date="2024" name="Science">
        <title>Giant polyketide synthase enzymes in the biosynthesis of giant marine polyether toxins.</title>
        <authorList>
            <person name="Fallon T.R."/>
            <person name="Shende V.V."/>
            <person name="Wierzbicki I.H."/>
            <person name="Pendleton A.L."/>
            <person name="Watervoot N.F."/>
            <person name="Auber R.P."/>
            <person name="Gonzalez D.J."/>
            <person name="Wisecaver J.H."/>
            <person name="Moore B.S."/>
        </authorList>
    </citation>
    <scope>NUCLEOTIDE SEQUENCE [LARGE SCALE GENOMIC DNA]</scope>
    <source>
        <strain evidence="5 6">12B1</strain>
    </source>
</reference>
<evidence type="ECO:0000313" key="5">
    <source>
        <dbReference type="EMBL" id="KAL1519484.1"/>
    </source>
</evidence>
<evidence type="ECO:0000313" key="6">
    <source>
        <dbReference type="Proteomes" id="UP001515480"/>
    </source>
</evidence>
<dbReference type="GO" id="GO:1904262">
    <property type="term" value="P:negative regulation of TORC1 signaling"/>
    <property type="evidence" value="ECO:0007669"/>
    <property type="project" value="TreeGrafter"/>
</dbReference>
<protein>
    <recommendedName>
        <fullName evidence="7">Methyltransferase BMT2 homolog</fullName>
    </recommendedName>
</protein>
<dbReference type="SUPFAM" id="SSF53335">
    <property type="entry name" value="S-adenosyl-L-methionine-dependent methyltransferases"/>
    <property type="match status" value="1"/>
</dbReference>